<accession>A0AAD8HTN9</accession>
<organism evidence="2 3">
    <name type="scientific">Heracleum sosnowskyi</name>
    <dbReference type="NCBI Taxonomy" id="360622"/>
    <lineage>
        <taxon>Eukaryota</taxon>
        <taxon>Viridiplantae</taxon>
        <taxon>Streptophyta</taxon>
        <taxon>Embryophyta</taxon>
        <taxon>Tracheophyta</taxon>
        <taxon>Spermatophyta</taxon>
        <taxon>Magnoliopsida</taxon>
        <taxon>eudicotyledons</taxon>
        <taxon>Gunneridae</taxon>
        <taxon>Pentapetalae</taxon>
        <taxon>asterids</taxon>
        <taxon>campanulids</taxon>
        <taxon>Apiales</taxon>
        <taxon>Apiaceae</taxon>
        <taxon>Apioideae</taxon>
        <taxon>apioid superclade</taxon>
        <taxon>Tordylieae</taxon>
        <taxon>Tordyliinae</taxon>
        <taxon>Heracleum</taxon>
    </lineage>
</organism>
<comment type="caution">
    <text evidence="2">The sequence shown here is derived from an EMBL/GenBank/DDBJ whole genome shotgun (WGS) entry which is preliminary data.</text>
</comment>
<proteinExistence type="predicted"/>
<evidence type="ECO:0000256" key="1">
    <source>
        <dbReference type="SAM" id="MobiDB-lite"/>
    </source>
</evidence>
<dbReference type="EMBL" id="JAUIZM010000007">
    <property type="protein sequence ID" value="KAK1373056.1"/>
    <property type="molecule type" value="Genomic_DNA"/>
</dbReference>
<sequence length="172" mass="18192">MISHCPFVGDEAKNKSHWLEGNGKPQVSGGRWRGSHPGGGSRDYGARQGGVGSSGQVKRGGGPVIGTLFLGIAPGLGLGMWSLGIMLGLDLLGASVFVADGFPNWAGLAGAIRPRMGWANWDNRAQPIVSDGFPGWAGPTGFSAPRLHVMQLQFSPVKRFLHLHLQHAFLCQ</sequence>
<evidence type="ECO:0000313" key="3">
    <source>
        <dbReference type="Proteomes" id="UP001237642"/>
    </source>
</evidence>
<reference evidence="2" key="1">
    <citation type="submission" date="2023-02" db="EMBL/GenBank/DDBJ databases">
        <title>Genome of toxic invasive species Heracleum sosnowskyi carries increased number of genes despite the absence of recent whole-genome duplications.</title>
        <authorList>
            <person name="Schelkunov M."/>
            <person name="Shtratnikova V."/>
            <person name="Makarenko M."/>
            <person name="Klepikova A."/>
            <person name="Omelchenko D."/>
            <person name="Novikova G."/>
            <person name="Obukhova E."/>
            <person name="Bogdanov V."/>
            <person name="Penin A."/>
            <person name="Logacheva M."/>
        </authorList>
    </citation>
    <scope>NUCLEOTIDE SEQUENCE</scope>
    <source>
        <strain evidence="2">Hsosn_3</strain>
        <tissue evidence="2">Leaf</tissue>
    </source>
</reference>
<feature type="compositionally biased region" description="Gly residues" evidence="1">
    <location>
        <begin position="36"/>
        <end position="58"/>
    </location>
</feature>
<reference evidence="2" key="2">
    <citation type="submission" date="2023-05" db="EMBL/GenBank/DDBJ databases">
        <authorList>
            <person name="Schelkunov M.I."/>
        </authorList>
    </citation>
    <scope>NUCLEOTIDE SEQUENCE</scope>
    <source>
        <strain evidence="2">Hsosn_3</strain>
        <tissue evidence="2">Leaf</tissue>
    </source>
</reference>
<feature type="region of interest" description="Disordered" evidence="1">
    <location>
        <begin position="15"/>
        <end position="58"/>
    </location>
</feature>
<evidence type="ECO:0000313" key="2">
    <source>
        <dbReference type="EMBL" id="KAK1373056.1"/>
    </source>
</evidence>
<dbReference type="Proteomes" id="UP001237642">
    <property type="component" value="Unassembled WGS sequence"/>
</dbReference>
<keyword evidence="3" id="KW-1185">Reference proteome</keyword>
<dbReference type="AlphaFoldDB" id="A0AAD8HTN9"/>
<gene>
    <name evidence="2" type="ORF">POM88_029249</name>
</gene>
<name>A0AAD8HTN9_9APIA</name>
<protein>
    <submittedName>
        <fullName evidence="2">Uncharacterized protein</fullName>
    </submittedName>
</protein>